<name>A0AAN9W1H2_9ORTH</name>
<keyword evidence="3 8" id="KW-0812">Transmembrane</keyword>
<evidence type="ECO:0008006" key="11">
    <source>
        <dbReference type="Google" id="ProtNLM"/>
    </source>
</evidence>
<evidence type="ECO:0000256" key="4">
    <source>
        <dbReference type="ARBA" id="ARBA00022989"/>
    </source>
</evidence>
<organism evidence="9 10">
    <name type="scientific">Gryllus longicercus</name>
    <dbReference type="NCBI Taxonomy" id="2509291"/>
    <lineage>
        <taxon>Eukaryota</taxon>
        <taxon>Metazoa</taxon>
        <taxon>Ecdysozoa</taxon>
        <taxon>Arthropoda</taxon>
        <taxon>Hexapoda</taxon>
        <taxon>Insecta</taxon>
        <taxon>Pterygota</taxon>
        <taxon>Neoptera</taxon>
        <taxon>Polyneoptera</taxon>
        <taxon>Orthoptera</taxon>
        <taxon>Ensifera</taxon>
        <taxon>Gryllidea</taxon>
        <taxon>Grylloidea</taxon>
        <taxon>Gryllidae</taxon>
        <taxon>Gryllinae</taxon>
        <taxon>Gryllus</taxon>
    </lineage>
</organism>
<sequence length="485" mass="54363">MYSTCNIRYAITNSFRVISQTQGTELKLVILAGLCGGWVWAGRSDLLPEVQEKPALNNLDVENSRTPGSNAHKNNNECRKDVFNVAFMESSSTYLWRDRYNKTYYGPVYRAVETFPRVTGILLHHVPATYASVGTLLQNGTVDFCMTPLYLTPQRNPFTRSTVPMIQAPYCMVIRRAPLYPYGRVLLVPYEPLTWAAFLGALTVAVLAMHVVHLLGRLEKPWAPGDVTVERALLDVVQVTLTGGCRRPAQSLAQRIALGALLLFALVVNNAYSGQLLGLLANPPRHQDPARLADAARSLRSVYMTNDLKAAVSDANKDGSLNELLLKMRPKTFGINVKKLENMTQYGDEGIFDNTDDFKMYAYLVELTDHGQTELTQVSECFFRPGYQGFLVRRNSSAFDVLSTFALRIVQAGMYDHWKVKQRHHMDADGVTVPAGVMWRRPKPLSLSTLAGPFNVLAIVWVIAALLCGIEVIVRMLQTKKRFWR</sequence>
<evidence type="ECO:0000256" key="6">
    <source>
        <dbReference type="ARBA" id="ARBA00023170"/>
    </source>
</evidence>
<evidence type="ECO:0000256" key="1">
    <source>
        <dbReference type="ARBA" id="ARBA00004651"/>
    </source>
</evidence>
<evidence type="ECO:0000256" key="3">
    <source>
        <dbReference type="ARBA" id="ARBA00022692"/>
    </source>
</evidence>
<evidence type="ECO:0000313" key="9">
    <source>
        <dbReference type="EMBL" id="KAK7870437.1"/>
    </source>
</evidence>
<dbReference type="AlphaFoldDB" id="A0AAN9W1H2"/>
<dbReference type="GO" id="GO:0005886">
    <property type="term" value="C:plasma membrane"/>
    <property type="evidence" value="ECO:0007669"/>
    <property type="project" value="UniProtKB-SubCell"/>
</dbReference>
<evidence type="ECO:0000256" key="8">
    <source>
        <dbReference type="SAM" id="Phobius"/>
    </source>
</evidence>
<evidence type="ECO:0000256" key="5">
    <source>
        <dbReference type="ARBA" id="ARBA00023136"/>
    </source>
</evidence>
<dbReference type="EMBL" id="JAZDUA010000057">
    <property type="protein sequence ID" value="KAK7870437.1"/>
    <property type="molecule type" value="Genomic_DNA"/>
</dbReference>
<accession>A0AAN9W1H2</accession>
<dbReference type="PANTHER" id="PTHR42643">
    <property type="entry name" value="IONOTROPIC RECEPTOR 20A-RELATED"/>
    <property type="match status" value="1"/>
</dbReference>
<dbReference type="InterPro" id="IPR052192">
    <property type="entry name" value="Insect_Ionotropic_Sensory_Rcpt"/>
</dbReference>
<evidence type="ECO:0000256" key="2">
    <source>
        <dbReference type="ARBA" id="ARBA00022475"/>
    </source>
</evidence>
<dbReference type="PANTHER" id="PTHR42643:SF24">
    <property type="entry name" value="IONOTROPIC RECEPTOR 60A"/>
    <property type="match status" value="1"/>
</dbReference>
<keyword evidence="2" id="KW-1003">Cell membrane</keyword>
<dbReference type="SUPFAM" id="SSF53850">
    <property type="entry name" value="Periplasmic binding protein-like II"/>
    <property type="match status" value="1"/>
</dbReference>
<dbReference type="Proteomes" id="UP001378592">
    <property type="component" value="Unassembled WGS sequence"/>
</dbReference>
<comment type="caution">
    <text evidence="9">The sequence shown here is derived from an EMBL/GenBank/DDBJ whole genome shotgun (WGS) entry which is preliminary data.</text>
</comment>
<feature type="transmembrane region" description="Helical" evidence="8">
    <location>
        <begin position="454"/>
        <end position="477"/>
    </location>
</feature>
<keyword evidence="7" id="KW-0325">Glycoprotein</keyword>
<comment type="subcellular location">
    <subcellularLocation>
        <location evidence="1">Cell membrane</location>
        <topology evidence="1">Multi-pass membrane protein</topology>
    </subcellularLocation>
</comment>
<dbReference type="Gene3D" id="1.10.287.70">
    <property type="match status" value="1"/>
</dbReference>
<keyword evidence="5 8" id="KW-0472">Membrane</keyword>
<reference evidence="9 10" key="1">
    <citation type="submission" date="2024-03" db="EMBL/GenBank/DDBJ databases">
        <title>The genome assembly and annotation of the cricket Gryllus longicercus Weissman &amp; Gray.</title>
        <authorList>
            <person name="Szrajer S."/>
            <person name="Gray D."/>
            <person name="Ylla G."/>
        </authorList>
    </citation>
    <scope>NUCLEOTIDE SEQUENCE [LARGE SCALE GENOMIC DNA]</scope>
    <source>
        <strain evidence="9">DAG 2021-001</strain>
        <tissue evidence="9">Whole body minus gut</tissue>
    </source>
</reference>
<keyword evidence="6" id="KW-0675">Receptor</keyword>
<feature type="transmembrane region" description="Helical" evidence="8">
    <location>
        <begin position="193"/>
        <end position="215"/>
    </location>
</feature>
<keyword evidence="10" id="KW-1185">Reference proteome</keyword>
<feature type="transmembrane region" description="Helical" evidence="8">
    <location>
        <begin position="256"/>
        <end position="273"/>
    </location>
</feature>
<protein>
    <recommendedName>
        <fullName evidence="11">Ionotropic receptor</fullName>
    </recommendedName>
</protein>
<keyword evidence="4 8" id="KW-1133">Transmembrane helix</keyword>
<gene>
    <name evidence="9" type="ORF">R5R35_000726</name>
</gene>
<evidence type="ECO:0000313" key="10">
    <source>
        <dbReference type="Proteomes" id="UP001378592"/>
    </source>
</evidence>
<evidence type="ECO:0000256" key="7">
    <source>
        <dbReference type="ARBA" id="ARBA00023180"/>
    </source>
</evidence>
<proteinExistence type="predicted"/>